<name>A0A0D0DPB4_9AGAM</name>
<proteinExistence type="predicted"/>
<dbReference type="OrthoDB" id="2686319at2759"/>
<evidence type="ECO:0000313" key="2">
    <source>
        <dbReference type="Proteomes" id="UP000054538"/>
    </source>
</evidence>
<organism evidence="1 2">
    <name type="scientific">Paxillus rubicundulus Ve08.2h10</name>
    <dbReference type="NCBI Taxonomy" id="930991"/>
    <lineage>
        <taxon>Eukaryota</taxon>
        <taxon>Fungi</taxon>
        <taxon>Dikarya</taxon>
        <taxon>Basidiomycota</taxon>
        <taxon>Agaricomycotina</taxon>
        <taxon>Agaricomycetes</taxon>
        <taxon>Agaricomycetidae</taxon>
        <taxon>Boletales</taxon>
        <taxon>Paxilineae</taxon>
        <taxon>Paxillaceae</taxon>
        <taxon>Paxillus</taxon>
    </lineage>
</organism>
<protein>
    <submittedName>
        <fullName evidence="1">Uncharacterized protein</fullName>
    </submittedName>
</protein>
<dbReference type="EMBL" id="KN825155">
    <property type="protein sequence ID" value="KIK93788.1"/>
    <property type="molecule type" value="Genomic_DNA"/>
</dbReference>
<gene>
    <name evidence="1" type="ORF">PAXRUDRAFT_144278</name>
</gene>
<keyword evidence="2" id="KW-1185">Reference proteome</keyword>
<feature type="non-terminal residue" evidence="1">
    <location>
        <position position="1"/>
    </location>
</feature>
<sequence>PTCLTLVSPSNFQIWKLQITVKPCQEKILGVALGANTLPQIPPPPYITLTISGTATGEEVWKWMEQNEKAHRIVQDSISDALLLKNVELCHLSYLSAPMKPMLTNADFGLISHRLLNGFV</sequence>
<accession>A0A0D0DPB4</accession>
<dbReference type="Proteomes" id="UP000054538">
    <property type="component" value="Unassembled WGS sequence"/>
</dbReference>
<reference evidence="2" key="2">
    <citation type="submission" date="2015-01" db="EMBL/GenBank/DDBJ databases">
        <title>Evolutionary Origins and Diversification of the Mycorrhizal Mutualists.</title>
        <authorList>
            <consortium name="DOE Joint Genome Institute"/>
            <consortium name="Mycorrhizal Genomics Consortium"/>
            <person name="Kohler A."/>
            <person name="Kuo A."/>
            <person name="Nagy L.G."/>
            <person name="Floudas D."/>
            <person name="Copeland A."/>
            <person name="Barry K.W."/>
            <person name="Cichocki N."/>
            <person name="Veneault-Fourrey C."/>
            <person name="LaButti K."/>
            <person name="Lindquist E.A."/>
            <person name="Lipzen A."/>
            <person name="Lundell T."/>
            <person name="Morin E."/>
            <person name="Murat C."/>
            <person name="Riley R."/>
            <person name="Ohm R."/>
            <person name="Sun H."/>
            <person name="Tunlid A."/>
            <person name="Henrissat B."/>
            <person name="Grigoriev I.V."/>
            <person name="Hibbett D.S."/>
            <person name="Martin F."/>
        </authorList>
    </citation>
    <scope>NUCLEOTIDE SEQUENCE [LARGE SCALE GENOMIC DNA]</scope>
    <source>
        <strain evidence="2">Ve08.2h10</strain>
    </source>
</reference>
<dbReference type="InParanoid" id="A0A0D0DPB4"/>
<evidence type="ECO:0000313" key="1">
    <source>
        <dbReference type="EMBL" id="KIK93788.1"/>
    </source>
</evidence>
<dbReference type="HOGENOM" id="CLU_2055292_0_0_1"/>
<reference evidence="1 2" key="1">
    <citation type="submission" date="2014-04" db="EMBL/GenBank/DDBJ databases">
        <authorList>
            <consortium name="DOE Joint Genome Institute"/>
            <person name="Kuo A."/>
            <person name="Kohler A."/>
            <person name="Jargeat P."/>
            <person name="Nagy L.G."/>
            <person name="Floudas D."/>
            <person name="Copeland A."/>
            <person name="Barry K.W."/>
            <person name="Cichocki N."/>
            <person name="Veneault-Fourrey C."/>
            <person name="LaButti K."/>
            <person name="Lindquist E.A."/>
            <person name="Lipzen A."/>
            <person name="Lundell T."/>
            <person name="Morin E."/>
            <person name="Murat C."/>
            <person name="Sun H."/>
            <person name="Tunlid A."/>
            <person name="Henrissat B."/>
            <person name="Grigoriev I.V."/>
            <person name="Hibbett D.S."/>
            <person name="Martin F."/>
            <person name="Nordberg H.P."/>
            <person name="Cantor M.N."/>
            <person name="Hua S.X."/>
        </authorList>
    </citation>
    <scope>NUCLEOTIDE SEQUENCE [LARGE SCALE GENOMIC DNA]</scope>
    <source>
        <strain evidence="1 2">Ve08.2h10</strain>
    </source>
</reference>
<dbReference type="AlphaFoldDB" id="A0A0D0DPB4"/>